<keyword evidence="1" id="KW-1133">Transmembrane helix</keyword>
<name>A0A9X0A060_9CNID</name>
<accession>A0A9X0A060</accession>
<dbReference type="OrthoDB" id="10599229at2759"/>
<keyword evidence="3" id="KW-1185">Reference proteome</keyword>
<protein>
    <submittedName>
        <fullName evidence="2">Uncharacterized protein</fullName>
    </submittedName>
</protein>
<proteinExistence type="predicted"/>
<organism evidence="2 3">
    <name type="scientific">Desmophyllum pertusum</name>
    <dbReference type="NCBI Taxonomy" id="174260"/>
    <lineage>
        <taxon>Eukaryota</taxon>
        <taxon>Metazoa</taxon>
        <taxon>Cnidaria</taxon>
        <taxon>Anthozoa</taxon>
        <taxon>Hexacorallia</taxon>
        <taxon>Scleractinia</taxon>
        <taxon>Caryophylliina</taxon>
        <taxon>Caryophylliidae</taxon>
        <taxon>Desmophyllum</taxon>
    </lineage>
</organism>
<reference evidence="2" key="1">
    <citation type="submission" date="2023-01" db="EMBL/GenBank/DDBJ databases">
        <title>Genome assembly of the deep-sea coral Lophelia pertusa.</title>
        <authorList>
            <person name="Herrera S."/>
            <person name="Cordes E."/>
        </authorList>
    </citation>
    <scope>NUCLEOTIDE SEQUENCE</scope>
    <source>
        <strain evidence="2">USNM1676648</strain>
        <tissue evidence="2">Polyp</tissue>
    </source>
</reference>
<evidence type="ECO:0000313" key="3">
    <source>
        <dbReference type="Proteomes" id="UP001163046"/>
    </source>
</evidence>
<evidence type="ECO:0000313" key="2">
    <source>
        <dbReference type="EMBL" id="KAJ7390580.1"/>
    </source>
</evidence>
<sequence length="118" mass="13355">IDNVWIAGAVTVGAISLGAFYLARKGPSEDAIRRALERTDNSGVVDPAVRNITDGHSVLVELHCHTETSLLLFLEDFKKKKVKFRLEEEFKKIGFKDELGVTIRNAEEVYEKARQRIR</sequence>
<feature type="transmembrane region" description="Helical" evidence="1">
    <location>
        <begin position="6"/>
        <end position="23"/>
    </location>
</feature>
<gene>
    <name evidence="2" type="ORF">OS493_023969</name>
</gene>
<keyword evidence="1" id="KW-0812">Transmembrane</keyword>
<feature type="non-terminal residue" evidence="2">
    <location>
        <position position="1"/>
    </location>
</feature>
<evidence type="ECO:0000256" key="1">
    <source>
        <dbReference type="SAM" id="Phobius"/>
    </source>
</evidence>
<keyword evidence="1" id="KW-0472">Membrane</keyword>
<dbReference type="AlphaFoldDB" id="A0A9X0A060"/>
<comment type="caution">
    <text evidence="2">The sequence shown here is derived from an EMBL/GenBank/DDBJ whole genome shotgun (WGS) entry which is preliminary data.</text>
</comment>
<dbReference type="Proteomes" id="UP001163046">
    <property type="component" value="Unassembled WGS sequence"/>
</dbReference>
<dbReference type="EMBL" id="MU825414">
    <property type="protein sequence ID" value="KAJ7390580.1"/>
    <property type="molecule type" value="Genomic_DNA"/>
</dbReference>